<protein>
    <recommendedName>
        <fullName evidence="8">BED-type domain-containing protein</fullName>
    </recommendedName>
</protein>
<dbReference type="PANTHER" id="PTHR46481:SF10">
    <property type="entry name" value="ZINC FINGER BED DOMAIN-CONTAINING PROTEIN 39"/>
    <property type="match status" value="1"/>
</dbReference>
<organism evidence="6 7">
    <name type="scientific">Fomitopsis schrenkii</name>
    <name type="common">Brown rot fungus</name>
    <dbReference type="NCBI Taxonomy" id="2126942"/>
    <lineage>
        <taxon>Eukaryota</taxon>
        <taxon>Fungi</taxon>
        <taxon>Dikarya</taxon>
        <taxon>Basidiomycota</taxon>
        <taxon>Agaricomycotina</taxon>
        <taxon>Agaricomycetes</taxon>
        <taxon>Polyporales</taxon>
        <taxon>Fomitopsis</taxon>
    </lineage>
</organism>
<name>S8E8E4_FOMSC</name>
<evidence type="ECO:0000313" key="6">
    <source>
        <dbReference type="EMBL" id="EPT01252.1"/>
    </source>
</evidence>
<dbReference type="SUPFAM" id="SSF140996">
    <property type="entry name" value="Hermes dimerisation domain"/>
    <property type="match status" value="1"/>
</dbReference>
<keyword evidence="5" id="KW-0539">Nucleus</keyword>
<dbReference type="Proteomes" id="UP000015241">
    <property type="component" value="Unassembled WGS sequence"/>
</dbReference>
<keyword evidence="4" id="KW-0862">Zinc</keyword>
<dbReference type="GO" id="GO:0005634">
    <property type="term" value="C:nucleus"/>
    <property type="evidence" value="ECO:0007669"/>
    <property type="project" value="UniProtKB-SubCell"/>
</dbReference>
<dbReference type="eggNOG" id="ENOG502SQ9Q">
    <property type="taxonomic scope" value="Eukaryota"/>
</dbReference>
<dbReference type="InParanoid" id="S8E8E4"/>
<evidence type="ECO:0008006" key="8">
    <source>
        <dbReference type="Google" id="ProtNLM"/>
    </source>
</evidence>
<feature type="non-terminal residue" evidence="6">
    <location>
        <position position="1"/>
    </location>
</feature>
<dbReference type="AlphaFoldDB" id="S8E8E4"/>
<gene>
    <name evidence="6" type="ORF">FOMPIDRAFT_1091464</name>
</gene>
<dbReference type="OrthoDB" id="2792843at2759"/>
<proteinExistence type="predicted"/>
<sequence length="198" mass="22639">RMQKRWTAPVYAFFKPNVSIEYVKGRRVHVFRCANAGCKHVIRRYLDTGDTKSTGNLRKHVKSCWGKEALDAADTKESALDARGAVSTYRRTQDIKVAFGNVGKKTVTFSTRQHTQSETRAEIVRWVSESMRPFNIVKDRGFISLMKTGRPEYKIPSPTTVGRDVRKVFERTRGRVAQMLKDYDGDLNFATDAWTSPN</sequence>
<keyword evidence="7" id="KW-1185">Reference proteome</keyword>
<reference evidence="6 7" key="1">
    <citation type="journal article" date="2012" name="Science">
        <title>The Paleozoic origin of enzymatic lignin decomposition reconstructed from 31 fungal genomes.</title>
        <authorList>
            <person name="Floudas D."/>
            <person name="Binder M."/>
            <person name="Riley R."/>
            <person name="Barry K."/>
            <person name="Blanchette R.A."/>
            <person name="Henrissat B."/>
            <person name="Martinez A.T."/>
            <person name="Otillar R."/>
            <person name="Spatafora J.W."/>
            <person name="Yadav J.S."/>
            <person name="Aerts A."/>
            <person name="Benoit I."/>
            <person name="Boyd A."/>
            <person name="Carlson A."/>
            <person name="Copeland A."/>
            <person name="Coutinho P.M."/>
            <person name="de Vries R.P."/>
            <person name="Ferreira P."/>
            <person name="Findley K."/>
            <person name="Foster B."/>
            <person name="Gaskell J."/>
            <person name="Glotzer D."/>
            <person name="Gorecki P."/>
            <person name="Heitman J."/>
            <person name="Hesse C."/>
            <person name="Hori C."/>
            <person name="Igarashi K."/>
            <person name="Jurgens J.A."/>
            <person name="Kallen N."/>
            <person name="Kersten P."/>
            <person name="Kohler A."/>
            <person name="Kuees U."/>
            <person name="Kumar T.K.A."/>
            <person name="Kuo A."/>
            <person name="LaButti K."/>
            <person name="Larrondo L.F."/>
            <person name="Lindquist E."/>
            <person name="Ling A."/>
            <person name="Lombard V."/>
            <person name="Lucas S."/>
            <person name="Lundell T."/>
            <person name="Martin R."/>
            <person name="McLaughlin D.J."/>
            <person name="Morgenstern I."/>
            <person name="Morin E."/>
            <person name="Murat C."/>
            <person name="Nagy L.G."/>
            <person name="Nolan M."/>
            <person name="Ohm R.A."/>
            <person name="Patyshakuliyeva A."/>
            <person name="Rokas A."/>
            <person name="Ruiz-Duenas F.J."/>
            <person name="Sabat G."/>
            <person name="Salamov A."/>
            <person name="Samejima M."/>
            <person name="Schmutz J."/>
            <person name="Slot J.C."/>
            <person name="St John F."/>
            <person name="Stenlid J."/>
            <person name="Sun H."/>
            <person name="Sun S."/>
            <person name="Syed K."/>
            <person name="Tsang A."/>
            <person name="Wiebenga A."/>
            <person name="Young D."/>
            <person name="Pisabarro A."/>
            <person name="Eastwood D.C."/>
            <person name="Martin F."/>
            <person name="Cullen D."/>
            <person name="Grigoriev I.V."/>
            <person name="Hibbett D.S."/>
        </authorList>
    </citation>
    <scope>NUCLEOTIDE SEQUENCE</scope>
    <source>
        <strain evidence="7">FP-58527</strain>
    </source>
</reference>
<accession>S8E8E4</accession>
<evidence type="ECO:0000256" key="3">
    <source>
        <dbReference type="ARBA" id="ARBA00022771"/>
    </source>
</evidence>
<feature type="non-terminal residue" evidence="6">
    <location>
        <position position="198"/>
    </location>
</feature>
<comment type="subcellular location">
    <subcellularLocation>
        <location evidence="1">Nucleus</location>
    </subcellularLocation>
</comment>
<evidence type="ECO:0000256" key="4">
    <source>
        <dbReference type="ARBA" id="ARBA00022833"/>
    </source>
</evidence>
<dbReference type="Gene3D" id="1.10.10.1070">
    <property type="entry name" value="Zinc finger, BED domain-containing"/>
    <property type="match status" value="1"/>
</dbReference>
<evidence type="ECO:0000256" key="5">
    <source>
        <dbReference type="ARBA" id="ARBA00023242"/>
    </source>
</evidence>
<evidence type="ECO:0000256" key="2">
    <source>
        <dbReference type="ARBA" id="ARBA00022723"/>
    </source>
</evidence>
<evidence type="ECO:0000313" key="7">
    <source>
        <dbReference type="Proteomes" id="UP000015241"/>
    </source>
</evidence>
<dbReference type="EMBL" id="KE504143">
    <property type="protein sequence ID" value="EPT01252.1"/>
    <property type="molecule type" value="Genomic_DNA"/>
</dbReference>
<keyword evidence="3" id="KW-0863">Zinc-finger</keyword>
<dbReference type="PANTHER" id="PTHR46481">
    <property type="entry name" value="ZINC FINGER BED DOMAIN-CONTAINING PROTEIN 4"/>
    <property type="match status" value="1"/>
</dbReference>
<dbReference type="HOGENOM" id="CLU_087375_0_0_1"/>
<dbReference type="GO" id="GO:0008270">
    <property type="term" value="F:zinc ion binding"/>
    <property type="evidence" value="ECO:0007669"/>
    <property type="project" value="UniProtKB-KW"/>
</dbReference>
<keyword evidence="2" id="KW-0479">Metal-binding</keyword>
<evidence type="ECO:0000256" key="1">
    <source>
        <dbReference type="ARBA" id="ARBA00004123"/>
    </source>
</evidence>
<dbReference type="InterPro" id="IPR052035">
    <property type="entry name" value="ZnF_BED_domain_contain"/>
</dbReference>